<dbReference type="Gene3D" id="1.10.1240.20">
    <property type="entry name" value="Lytic transglycosylase, superhelical linker domain"/>
    <property type="match status" value="1"/>
</dbReference>
<dbReference type="InterPro" id="IPR023346">
    <property type="entry name" value="Lysozyme-like_dom_sf"/>
</dbReference>
<dbReference type="Proteomes" id="UP000231632">
    <property type="component" value="Unassembled WGS sequence"/>
</dbReference>
<dbReference type="GO" id="GO:0042597">
    <property type="term" value="C:periplasmic space"/>
    <property type="evidence" value="ECO:0007669"/>
    <property type="project" value="InterPro"/>
</dbReference>
<dbReference type="Pfam" id="PF01464">
    <property type="entry name" value="SLT"/>
    <property type="match status" value="1"/>
</dbReference>
<reference evidence="6 7" key="1">
    <citation type="journal article" date="2017" name="Arch. Microbiol.">
        <title>Mariprofundus micogutta sp. nov., a novel iron-oxidizing zetaproteobacterium isolated from a deep-sea hydrothermal field at the Bayonnaise knoll of the Izu-Ogasawara arc, and a description of Mariprofundales ord. nov. and Zetaproteobacteria classis nov.</title>
        <authorList>
            <person name="Makita H."/>
            <person name="Tanaka E."/>
            <person name="Mitsunobu S."/>
            <person name="Miyazaki M."/>
            <person name="Nunoura T."/>
            <person name="Uematsu K."/>
            <person name="Takaki Y."/>
            <person name="Nishi S."/>
            <person name="Shimamura S."/>
            <person name="Takai K."/>
        </authorList>
    </citation>
    <scope>NUCLEOTIDE SEQUENCE [LARGE SCALE GENOMIC DNA]</scope>
    <source>
        <strain evidence="6 7">ET2</strain>
    </source>
</reference>
<dbReference type="EMBL" id="BDFD01000003">
    <property type="protein sequence ID" value="GAV19624.1"/>
    <property type="molecule type" value="Genomic_DNA"/>
</dbReference>
<comment type="caution">
    <text evidence="6">The sequence shown here is derived from an EMBL/GenBank/DDBJ whole genome shotgun (WGS) entry which is preliminary data.</text>
</comment>
<protein>
    <submittedName>
        <fullName evidence="6">Soluble lytic murein transglycosylase</fullName>
    </submittedName>
</protein>
<dbReference type="SUPFAM" id="SSF53955">
    <property type="entry name" value="Lysozyme-like"/>
    <property type="match status" value="1"/>
</dbReference>
<evidence type="ECO:0000256" key="3">
    <source>
        <dbReference type="SAM" id="SignalP"/>
    </source>
</evidence>
<evidence type="ECO:0000313" key="7">
    <source>
        <dbReference type="Proteomes" id="UP000231632"/>
    </source>
</evidence>
<evidence type="ECO:0000259" key="4">
    <source>
        <dbReference type="Pfam" id="PF01464"/>
    </source>
</evidence>
<evidence type="ECO:0000256" key="2">
    <source>
        <dbReference type="ARBA" id="ARBA00022729"/>
    </source>
</evidence>
<dbReference type="Gene3D" id="1.25.20.10">
    <property type="entry name" value="Bacterial muramidases"/>
    <property type="match status" value="1"/>
</dbReference>
<proteinExistence type="inferred from homology"/>
<dbReference type="RefSeq" id="WP_072658846.1">
    <property type="nucleotide sequence ID" value="NZ_BDFD01000003.1"/>
</dbReference>
<gene>
    <name evidence="6" type="ORF">MMIC_P0573</name>
</gene>
<dbReference type="CDD" id="cd13401">
    <property type="entry name" value="Slt70-like"/>
    <property type="match status" value="1"/>
</dbReference>
<dbReference type="InterPro" id="IPR037061">
    <property type="entry name" value="Lytic_TGlycoase_superhlx_L_sf"/>
</dbReference>
<evidence type="ECO:0000259" key="5">
    <source>
        <dbReference type="Pfam" id="PF14718"/>
    </source>
</evidence>
<dbReference type="STRING" id="1921010.MMIC_P0573"/>
<accession>A0A1L8CL33</accession>
<dbReference type="AlphaFoldDB" id="A0A1L8CL33"/>
<feature type="signal peptide" evidence="3">
    <location>
        <begin position="1"/>
        <end position="20"/>
    </location>
</feature>
<dbReference type="GO" id="GO:0004553">
    <property type="term" value="F:hydrolase activity, hydrolyzing O-glycosyl compounds"/>
    <property type="evidence" value="ECO:0007669"/>
    <property type="project" value="InterPro"/>
</dbReference>
<dbReference type="InterPro" id="IPR008258">
    <property type="entry name" value="Transglycosylase_SLT_dom_1"/>
</dbReference>
<dbReference type="InterPro" id="IPR012289">
    <property type="entry name" value="Lytic_TGlycosylase_superhlx_L"/>
</dbReference>
<organism evidence="6 7">
    <name type="scientific">Mariprofundus micogutta</name>
    <dbReference type="NCBI Taxonomy" id="1921010"/>
    <lineage>
        <taxon>Bacteria</taxon>
        <taxon>Pseudomonadati</taxon>
        <taxon>Pseudomonadota</taxon>
        <taxon>Candidatius Mariprofundia</taxon>
        <taxon>Mariprofundales</taxon>
        <taxon>Mariprofundaceae</taxon>
        <taxon>Mariprofundus</taxon>
    </lineage>
</organism>
<keyword evidence="7" id="KW-1185">Reference proteome</keyword>
<keyword evidence="2 3" id="KW-0732">Signal</keyword>
<feature type="domain" description="Transglycosylase SLT" evidence="4">
    <location>
        <begin position="487"/>
        <end position="597"/>
    </location>
</feature>
<evidence type="ECO:0000313" key="6">
    <source>
        <dbReference type="EMBL" id="GAV19624.1"/>
    </source>
</evidence>
<dbReference type="PANTHER" id="PTHR37423:SF5">
    <property type="entry name" value="SOLUBLE LYTIC MUREIN TRANSGLYCOSYLASE"/>
    <property type="match status" value="1"/>
</dbReference>
<dbReference type="PANTHER" id="PTHR37423">
    <property type="entry name" value="SOLUBLE LYTIC MUREIN TRANSGLYCOSYLASE-RELATED"/>
    <property type="match status" value="1"/>
</dbReference>
<dbReference type="Gene3D" id="1.10.530.10">
    <property type="match status" value="1"/>
</dbReference>
<dbReference type="Pfam" id="PF14718">
    <property type="entry name" value="SLT_L"/>
    <property type="match status" value="1"/>
</dbReference>
<sequence length="650" mass="74633">MRLTGLIIILMLACAPWAQAASSPSSIEQQRQWFEQARKALNKNNMASYNKLKAKLGSYPLTPYLDIWQARKDLKKGSDTAIASLLEQHADVPESINLRIAWIKDLAKRGQWVKVSELLEKSPSDIRRVPEISMIALWHIGAKETALLQFSQRWMNGKKVSDFSYRLHQNWKKQGHPTVAERWTRIETFIHKGKWGKAKKLAKGLPKTEQQWLAYWRQVQKQPEEHLSAWPGAMTATPSRLILADGLNRLARKDPLKAWHALESLKGKANKEIEAEFYSAQQRRIALRAAKRHMQEAADWLQKLPAREQNEETRSWQVRLHILDQQWQKASRVIDAMPANEQQQSHWLYWKARALENTGKTQESGALYMQLATQRGYYSFLSAERLGLPFNIESSDFQASKTEQAAIKEKPAIIRAYEWLQLGNSNKASREWHFALSSSPKSRWEAAAVLARSWDWHDQVIRAAFKADRLDALEGRFPLAHEKSVLRESKRTGLSTSAIWSIIRQESAFNQRATSYVGARGLMQLMPKTARATAKKLKMKSRRPDLFSPATNIKLGSAYLAQQKKRFGNLALAAAAYNAGPHRVSKWLERSSFDAAEAWVEAIPFNETRRYVQQVMAFVSVYEWRQAKTPSSLLARLNERIQQVSLNEYP</sequence>
<dbReference type="SUPFAM" id="SSF48435">
    <property type="entry name" value="Bacterial muramidases"/>
    <property type="match status" value="1"/>
</dbReference>
<feature type="domain" description="Lytic transglycosylase superhelical linker" evidence="5">
    <location>
        <begin position="407"/>
        <end position="473"/>
    </location>
</feature>
<feature type="chain" id="PRO_5013290230" evidence="3">
    <location>
        <begin position="21"/>
        <end position="650"/>
    </location>
</feature>
<dbReference type="InterPro" id="IPR008939">
    <property type="entry name" value="Lytic_TGlycosylase_superhlx_U"/>
</dbReference>
<comment type="similarity">
    <text evidence="1">Belongs to the transglycosylase Slt family.</text>
</comment>
<evidence type="ECO:0000256" key="1">
    <source>
        <dbReference type="ARBA" id="ARBA00007734"/>
    </source>
</evidence>
<name>A0A1L8CL33_9PROT</name>